<dbReference type="OrthoDB" id="2858187at2"/>
<keyword evidence="2" id="KW-1185">Reference proteome</keyword>
<name>A0A1M7G1V4_9BACL</name>
<dbReference type="AlphaFoldDB" id="A0A1M7G1V4"/>
<dbReference type="Proteomes" id="UP000184206">
    <property type="component" value="Unassembled WGS sequence"/>
</dbReference>
<sequence>MDIKCVEATLKDDLETYYYPNQLAVWKVTFRTLLFTRKELVVTYGDAVTGNIGIVVDVPDVSSMEADEAKVIPRGISDDAFHEKSREALRKYFIYKRRVWKIPKIECDYVDSFFVPYQVEERTTKSGDTKYYLYEPLSNMYEELKKHKVIKSFVLGEGEIKV</sequence>
<accession>A0A1M7G1V4</accession>
<proteinExistence type="predicted"/>
<evidence type="ECO:0000313" key="2">
    <source>
        <dbReference type="Proteomes" id="UP000184206"/>
    </source>
</evidence>
<dbReference type="EMBL" id="FRCF01000005">
    <property type="protein sequence ID" value="SHM09869.1"/>
    <property type="molecule type" value="Genomic_DNA"/>
</dbReference>
<protein>
    <submittedName>
        <fullName evidence="1">Uncharacterized protein</fullName>
    </submittedName>
</protein>
<reference evidence="1 2" key="1">
    <citation type="submission" date="2016-11" db="EMBL/GenBank/DDBJ databases">
        <authorList>
            <person name="Jaros S."/>
            <person name="Januszkiewicz K."/>
            <person name="Wedrychowicz H."/>
        </authorList>
    </citation>
    <scope>NUCLEOTIDE SEQUENCE [LARGE SCALE GENOMIC DNA]</scope>
    <source>
        <strain evidence="1 2">DSM 16010</strain>
    </source>
</reference>
<organism evidence="1 2">
    <name type="scientific">Lacicoccus alkaliphilus DSM 16010</name>
    <dbReference type="NCBI Taxonomy" id="1123231"/>
    <lineage>
        <taxon>Bacteria</taxon>
        <taxon>Bacillati</taxon>
        <taxon>Bacillota</taxon>
        <taxon>Bacilli</taxon>
        <taxon>Bacillales</taxon>
        <taxon>Salinicoccaceae</taxon>
        <taxon>Lacicoccus</taxon>
    </lineage>
</organism>
<evidence type="ECO:0000313" key="1">
    <source>
        <dbReference type="EMBL" id="SHM09869.1"/>
    </source>
</evidence>
<dbReference type="STRING" id="1123231.SAMN02745189_01544"/>
<dbReference type="RefSeq" id="WP_072709983.1">
    <property type="nucleotide sequence ID" value="NZ_FRCF01000005.1"/>
</dbReference>
<gene>
    <name evidence="1" type="ORF">SAMN02745189_01544</name>
</gene>